<evidence type="ECO:0000256" key="5">
    <source>
        <dbReference type="ARBA" id="ARBA00022737"/>
    </source>
</evidence>
<reference evidence="9 10" key="1">
    <citation type="submission" date="2021-04" db="EMBL/GenBank/DDBJ databases">
        <authorList>
            <person name="Bliznina A."/>
        </authorList>
    </citation>
    <scope>NUCLEOTIDE SEQUENCE [LARGE SCALE GENOMIC DNA]</scope>
</reference>
<dbReference type="Proteomes" id="UP001158576">
    <property type="component" value="Chromosome XSR"/>
</dbReference>
<organism evidence="9 10">
    <name type="scientific">Oikopleura dioica</name>
    <name type="common">Tunicate</name>
    <dbReference type="NCBI Taxonomy" id="34765"/>
    <lineage>
        <taxon>Eukaryota</taxon>
        <taxon>Metazoa</taxon>
        <taxon>Chordata</taxon>
        <taxon>Tunicata</taxon>
        <taxon>Appendicularia</taxon>
        <taxon>Copelata</taxon>
        <taxon>Oikopleuridae</taxon>
        <taxon>Oikopleura</taxon>
    </lineage>
</organism>
<keyword evidence="4" id="KW-0732">Signal</keyword>
<protein>
    <submittedName>
        <fullName evidence="9">Oidioi.mRNA.OKI2018_I69.XSR.g16330.t1.cds</fullName>
    </submittedName>
</protein>
<evidence type="ECO:0000256" key="7">
    <source>
        <dbReference type="ARBA" id="ARBA00023136"/>
    </source>
</evidence>
<dbReference type="InterPro" id="IPR032675">
    <property type="entry name" value="LRR_dom_sf"/>
</dbReference>
<keyword evidence="7" id="KW-0472">Membrane</keyword>
<keyword evidence="6" id="KW-1133">Transmembrane helix</keyword>
<keyword evidence="10" id="KW-1185">Reference proteome</keyword>
<gene>
    <name evidence="9" type="ORF">OKIOD_LOCUS7888</name>
</gene>
<accession>A0ABN7SKU9</accession>
<dbReference type="InterPro" id="IPR001611">
    <property type="entry name" value="Leu-rich_rpt"/>
</dbReference>
<evidence type="ECO:0000313" key="10">
    <source>
        <dbReference type="Proteomes" id="UP001158576"/>
    </source>
</evidence>
<evidence type="ECO:0000256" key="1">
    <source>
        <dbReference type="ARBA" id="ARBA00004167"/>
    </source>
</evidence>
<dbReference type="PROSITE" id="PS51450">
    <property type="entry name" value="LRR"/>
    <property type="match status" value="2"/>
</dbReference>
<dbReference type="Gene3D" id="3.80.10.10">
    <property type="entry name" value="Ribonuclease Inhibitor"/>
    <property type="match status" value="1"/>
</dbReference>
<evidence type="ECO:0000256" key="4">
    <source>
        <dbReference type="ARBA" id="ARBA00022729"/>
    </source>
</evidence>
<keyword evidence="2" id="KW-0433">Leucine-rich repeat</keyword>
<evidence type="ECO:0000313" key="9">
    <source>
        <dbReference type="EMBL" id="CAG5099191.1"/>
    </source>
</evidence>
<name>A0ABN7SKU9_OIKDI</name>
<keyword evidence="8" id="KW-0325">Glycoprotein</keyword>
<evidence type="ECO:0000256" key="2">
    <source>
        <dbReference type="ARBA" id="ARBA00022614"/>
    </source>
</evidence>
<dbReference type="SUPFAM" id="SSF52058">
    <property type="entry name" value="L domain-like"/>
    <property type="match status" value="1"/>
</dbReference>
<dbReference type="InterPro" id="IPR003591">
    <property type="entry name" value="Leu-rich_rpt_typical-subtyp"/>
</dbReference>
<dbReference type="PANTHER" id="PTHR24365:SF541">
    <property type="entry name" value="PROTEIN TOLL-RELATED"/>
    <property type="match status" value="1"/>
</dbReference>
<evidence type="ECO:0000256" key="3">
    <source>
        <dbReference type="ARBA" id="ARBA00022692"/>
    </source>
</evidence>
<keyword evidence="3" id="KW-0812">Transmembrane</keyword>
<dbReference type="Pfam" id="PF13855">
    <property type="entry name" value="LRR_8"/>
    <property type="match status" value="2"/>
</dbReference>
<evidence type="ECO:0000256" key="8">
    <source>
        <dbReference type="ARBA" id="ARBA00023180"/>
    </source>
</evidence>
<evidence type="ECO:0000256" key="6">
    <source>
        <dbReference type="ARBA" id="ARBA00022989"/>
    </source>
</evidence>
<dbReference type="SMART" id="SM00369">
    <property type="entry name" value="LRR_TYP"/>
    <property type="match status" value="5"/>
</dbReference>
<keyword evidence="5" id="KW-0677">Repeat</keyword>
<proteinExistence type="predicted"/>
<dbReference type="EMBL" id="OU015569">
    <property type="protein sequence ID" value="CAG5099191.1"/>
    <property type="molecule type" value="Genomic_DNA"/>
</dbReference>
<dbReference type="PANTHER" id="PTHR24365">
    <property type="entry name" value="TOLL-LIKE RECEPTOR"/>
    <property type="match status" value="1"/>
</dbReference>
<sequence length="374" mass="42748">MHSLDLRFYGIRKTEPEMFYQLHSKNISEVHLGRNKIGRLQSGTLDGLESVRFLDVTSARVGAIENHVFDGLTAMESLWLDENRIGLLPKSIFCGLEHLKELNLNSNRIGHIIPGTFQNLKNLEYLYIDSNRLNRIEPNTFYGLDKLKYLGLSKNMIKTLKVGSFGHLMNINYLDLSKNQKLDNALTKRVSPTCRSWQLEYLDCEPIGQFENENSRLFTNVTLDEQIHDDMLCEPVDEIMNFESGPCDSSNDETLCCGGKSHLRQIFGLPEYYWRDSCCGEQPYSSARVYKFRICVISERDPDNSSMLICCSGQVSLRRQNTECCGTTTFDSETHQCCRDTVISKAVGCNMQYSKFLFSILSNLNTGDSDAWKH</sequence>
<comment type="subcellular location">
    <subcellularLocation>
        <location evidence="1">Membrane</location>
        <topology evidence="1">Single-pass membrane protein</topology>
    </subcellularLocation>
</comment>